<reference evidence="3 4" key="1">
    <citation type="submission" date="2014-06" db="EMBL/GenBank/DDBJ databases">
        <title>Evolutionary Origins and Diversification of the Mycorrhizal Mutualists.</title>
        <authorList>
            <consortium name="DOE Joint Genome Institute"/>
            <consortium name="Mycorrhizal Genomics Consortium"/>
            <person name="Kohler A."/>
            <person name="Kuo A."/>
            <person name="Nagy L.G."/>
            <person name="Floudas D."/>
            <person name="Copeland A."/>
            <person name="Barry K.W."/>
            <person name="Cichocki N."/>
            <person name="Veneault-Fourrey C."/>
            <person name="LaButti K."/>
            <person name="Lindquist E.A."/>
            <person name="Lipzen A."/>
            <person name="Lundell T."/>
            <person name="Morin E."/>
            <person name="Murat C."/>
            <person name="Riley R."/>
            <person name="Ohm R."/>
            <person name="Sun H."/>
            <person name="Tunlid A."/>
            <person name="Henrissat B."/>
            <person name="Grigoriev I.V."/>
            <person name="Hibbett D.S."/>
            <person name="Martin F."/>
        </authorList>
    </citation>
    <scope>NUCLEOTIDE SEQUENCE [LARGE SCALE GENOMIC DNA]</scope>
    <source>
        <strain evidence="3 4">SS14</strain>
    </source>
</reference>
<gene>
    <name evidence="3" type="ORF">M422DRAFT_47994</name>
</gene>
<keyword evidence="1" id="KW-0175">Coiled coil</keyword>
<feature type="compositionally biased region" description="Acidic residues" evidence="2">
    <location>
        <begin position="137"/>
        <end position="154"/>
    </location>
</feature>
<feature type="compositionally biased region" description="Basic and acidic residues" evidence="2">
    <location>
        <begin position="109"/>
        <end position="126"/>
    </location>
</feature>
<sequence length="162" mass="18832">MHLLKLNKALHSKEKEKEKDRRLQTFPGGFGRVLTDEIFIALQEEAAARKKVKESQKKRKQVEKQNKQQILAEQKCQWDIICEQNAEASTTYKEECARLKALGVKRSSWPKDPKRVKKPTIDEIRRYLSPVQQGSSDSDEETGSDQGEEDEEVPDSEKEFWQ</sequence>
<evidence type="ECO:0000313" key="4">
    <source>
        <dbReference type="Proteomes" id="UP000054279"/>
    </source>
</evidence>
<dbReference type="AlphaFoldDB" id="A0A0C9VWH8"/>
<proteinExistence type="predicted"/>
<protein>
    <submittedName>
        <fullName evidence="3">Uncharacterized protein</fullName>
    </submittedName>
</protein>
<feature type="compositionally biased region" description="Basic and acidic residues" evidence="2">
    <location>
        <begin position="11"/>
        <end position="22"/>
    </location>
</feature>
<feature type="region of interest" description="Disordered" evidence="2">
    <location>
        <begin position="1"/>
        <end position="22"/>
    </location>
</feature>
<dbReference type="EMBL" id="KN837125">
    <property type="protein sequence ID" value="KIJ43155.1"/>
    <property type="molecule type" value="Genomic_DNA"/>
</dbReference>
<dbReference type="HOGENOM" id="CLU_1636499_0_0_1"/>
<feature type="region of interest" description="Disordered" evidence="2">
    <location>
        <begin position="108"/>
        <end position="162"/>
    </location>
</feature>
<keyword evidence="4" id="KW-1185">Reference proteome</keyword>
<organism evidence="3 4">
    <name type="scientific">Sphaerobolus stellatus (strain SS14)</name>
    <dbReference type="NCBI Taxonomy" id="990650"/>
    <lineage>
        <taxon>Eukaryota</taxon>
        <taxon>Fungi</taxon>
        <taxon>Dikarya</taxon>
        <taxon>Basidiomycota</taxon>
        <taxon>Agaricomycotina</taxon>
        <taxon>Agaricomycetes</taxon>
        <taxon>Phallomycetidae</taxon>
        <taxon>Geastrales</taxon>
        <taxon>Sphaerobolaceae</taxon>
        <taxon>Sphaerobolus</taxon>
    </lineage>
</organism>
<accession>A0A0C9VWH8</accession>
<feature type="coiled-coil region" evidence="1">
    <location>
        <begin position="45"/>
        <end position="72"/>
    </location>
</feature>
<dbReference type="Proteomes" id="UP000054279">
    <property type="component" value="Unassembled WGS sequence"/>
</dbReference>
<evidence type="ECO:0000256" key="2">
    <source>
        <dbReference type="SAM" id="MobiDB-lite"/>
    </source>
</evidence>
<evidence type="ECO:0000256" key="1">
    <source>
        <dbReference type="SAM" id="Coils"/>
    </source>
</evidence>
<evidence type="ECO:0000313" key="3">
    <source>
        <dbReference type="EMBL" id="KIJ43155.1"/>
    </source>
</evidence>
<name>A0A0C9VWH8_SPHS4</name>